<dbReference type="PROSITE" id="PS51257">
    <property type="entry name" value="PROKAR_LIPOPROTEIN"/>
    <property type="match status" value="1"/>
</dbReference>
<dbReference type="AlphaFoldDB" id="A0A2H1VVM1"/>
<organism evidence="2">
    <name type="scientific">Spodoptera frugiperda</name>
    <name type="common">Fall armyworm</name>
    <dbReference type="NCBI Taxonomy" id="7108"/>
    <lineage>
        <taxon>Eukaryota</taxon>
        <taxon>Metazoa</taxon>
        <taxon>Ecdysozoa</taxon>
        <taxon>Arthropoda</taxon>
        <taxon>Hexapoda</taxon>
        <taxon>Insecta</taxon>
        <taxon>Pterygota</taxon>
        <taxon>Neoptera</taxon>
        <taxon>Endopterygota</taxon>
        <taxon>Lepidoptera</taxon>
        <taxon>Glossata</taxon>
        <taxon>Ditrysia</taxon>
        <taxon>Noctuoidea</taxon>
        <taxon>Noctuidae</taxon>
        <taxon>Amphipyrinae</taxon>
        <taxon>Spodoptera</taxon>
    </lineage>
</organism>
<evidence type="ECO:0000313" key="2">
    <source>
        <dbReference type="EMBL" id="SOQ44885.1"/>
    </source>
</evidence>
<accession>A0A2H1VVM1</accession>
<evidence type="ECO:0000256" key="1">
    <source>
        <dbReference type="SAM" id="SignalP"/>
    </source>
</evidence>
<dbReference type="EMBL" id="ODYU01004711">
    <property type="protein sequence ID" value="SOQ44885.1"/>
    <property type="molecule type" value="Genomic_DNA"/>
</dbReference>
<feature type="signal peptide" evidence="1">
    <location>
        <begin position="1"/>
        <end position="19"/>
    </location>
</feature>
<reference evidence="2" key="1">
    <citation type="submission" date="2016-07" db="EMBL/GenBank/DDBJ databases">
        <authorList>
            <person name="Bretaudeau A."/>
        </authorList>
    </citation>
    <scope>NUCLEOTIDE SEQUENCE</scope>
    <source>
        <strain evidence="2">Rice</strain>
        <tissue evidence="2">Whole body</tissue>
    </source>
</reference>
<gene>
    <name evidence="2" type="ORF">SFRICE_015438</name>
</gene>
<feature type="chain" id="PRO_5013607990" evidence="1">
    <location>
        <begin position="20"/>
        <end position="143"/>
    </location>
</feature>
<protein>
    <submittedName>
        <fullName evidence="2">SFRICE_015438</fullName>
    </submittedName>
</protein>
<proteinExistence type="predicted"/>
<sequence>MMRSFIIIAVLSALAACYGAAVLPRGEENYTEDQVIQKYNKDDDGLNRITMLGEQMRYVESDDDLVFLLERRFLKNAVPDAIENVDILYYAQPSTVIKTILVTSSPPPSLVFPVWHLDNYISVRISSQRGCALNGTVRFYGTL</sequence>
<name>A0A2H1VVM1_SPOFR</name>
<keyword evidence="1" id="KW-0732">Signal</keyword>